<organism evidence="4 5">
    <name type="scientific">Monosporascus ibericus</name>
    <dbReference type="NCBI Taxonomy" id="155417"/>
    <lineage>
        <taxon>Eukaryota</taxon>
        <taxon>Fungi</taxon>
        <taxon>Dikarya</taxon>
        <taxon>Ascomycota</taxon>
        <taxon>Pezizomycotina</taxon>
        <taxon>Sordariomycetes</taxon>
        <taxon>Xylariomycetidae</taxon>
        <taxon>Xylariales</taxon>
        <taxon>Xylariales incertae sedis</taxon>
        <taxon>Monosporascus</taxon>
    </lineage>
</organism>
<dbReference type="PANTHER" id="PTHR24189:SF50">
    <property type="entry name" value="ANKYRIN REPEAT AND SOCS BOX PROTEIN 2"/>
    <property type="match status" value="1"/>
</dbReference>
<protein>
    <submittedName>
        <fullName evidence="4">Uncharacterized protein</fullName>
    </submittedName>
</protein>
<sequence length="337" mass="36722">MPLLDNTSSKTGSSDTNRPASALAVALTLVSLSTYAGQQDNAERDWGQTSLFLWAIQCGHEAVVQLLLTGNVMHVKEMDGQGKPALQLAAEVGYEGIVRLLVEKGADIEADYNNKTALYCAAYYGHESVVRLLLEKGAEINGWWAYKGTPLHGAVWGENEAIARLLIEKGADITLEWGNPSWTALDFAAERGLEVLVQLLLEKGANVGAKTHEALHMAAKGGHEAVVRLLLEWDNVDVNSTDWYDQTPLSHAARAGHDAVVRLLLEHKDVDINSKNRMDGKTPLIYAAEAGRDAVVRLLLEKGARFKERDEKGQTALQLASGNGHNIVVRLLESKCI</sequence>
<dbReference type="EMBL" id="QJNU01000913">
    <property type="protein sequence ID" value="RYO83074.1"/>
    <property type="molecule type" value="Genomic_DNA"/>
</dbReference>
<accession>A0A4Q4SUS0</accession>
<dbReference type="SUPFAM" id="SSF48403">
    <property type="entry name" value="Ankyrin repeat"/>
    <property type="match status" value="1"/>
</dbReference>
<gene>
    <name evidence="4" type="ORF">DL764_009508</name>
</gene>
<comment type="caution">
    <text evidence="4">The sequence shown here is derived from an EMBL/GenBank/DDBJ whole genome shotgun (WGS) entry which is preliminary data.</text>
</comment>
<feature type="repeat" description="ANK" evidence="3">
    <location>
        <begin position="113"/>
        <end position="141"/>
    </location>
</feature>
<dbReference type="Pfam" id="PF12796">
    <property type="entry name" value="Ank_2"/>
    <property type="match status" value="3"/>
</dbReference>
<dbReference type="Proteomes" id="UP000293360">
    <property type="component" value="Unassembled WGS sequence"/>
</dbReference>
<keyword evidence="5" id="KW-1185">Reference proteome</keyword>
<keyword evidence="2 3" id="KW-0040">ANK repeat</keyword>
<dbReference type="SMART" id="SM00248">
    <property type="entry name" value="ANK"/>
    <property type="match status" value="8"/>
</dbReference>
<dbReference type="PANTHER" id="PTHR24189">
    <property type="entry name" value="MYOTROPHIN"/>
    <property type="match status" value="1"/>
</dbReference>
<dbReference type="Gene3D" id="1.25.40.20">
    <property type="entry name" value="Ankyrin repeat-containing domain"/>
    <property type="match status" value="3"/>
</dbReference>
<dbReference type="OrthoDB" id="195446at2759"/>
<keyword evidence="1" id="KW-0677">Repeat</keyword>
<reference evidence="4 5" key="1">
    <citation type="submission" date="2018-06" db="EMBL/GenBank/DDBJ databases">
        <title>Complete Genomes of Monosporascus.</title>
        <authorList>
            <person name="Robinson A.J."/>
            <person name="Natvig D.O."/>
        </authorList>
    </citation>
    <scope>NUCLEOTIDE SEQUENCE [LARGE SCALE GENOMIC DNA]</scope>
    <source>
        <strain evidence="4 5">CBS 110550</strain>
    </source>
</reference>
<feature type="repeat" description="ANK" evidence="3">
    <location>
        <begin position="81"/>
        <end position="113"/>
    </location>
</feature>
<dbReference type="AlphaFoldDB" id="A0A4Q4SUS0"/>
<evidence type="ECO:0000313" key="4">
    <source>
        <dbReference type="EMBL" id="RYO83074.1"/>
    </source>
</evidence>
<feature type="repeat" description="ANK" evidence="3">
    <location>
        <begin position="146"/>
        <end position="173"/>
    </location>
</feature>
<dbReference type="PROSITE" id="PS50088">
    <property type="entry name" value="ANK_REPEAT"/>
    <property type="match status" value="5"/>
</dbReference>
<name>A0A4Q4SUS0_9PEZI</name>
<dbReference type="PROSITE" id="PS50297">
    <property type="entry name" value="ANK_REP_REGION"/>
    <property type="match status" value="5"/>
</dbReference>
<dbReference type="InterPro" id="IPR036770">
    <property type="entry name" value="Ankyrin_rpt-contain_sf"/>
</dbReference>
<evidence type="ECO:0000256" key="1">
    <source>
        <dbReference type="ARBA" id="ARBA00022737"/>
    </source>
</evidence>
<dbReference type="STRING" id="155417.A0A4Q4SUS0"/>
<evidence type="ECO:0000256" key="2">
    <source>
        <dbReference type="ARBA" id="ARBA00023043"/>
    </source>
</evidence>
<proteinExistence type="predicted"/>
<dbReference type="PRINTS" id="PR01415">
    <property type="entry name" value="ANKYRIN"/>
</dbReference>
<feature type="repeat" description="ANK" evidence="3">
    <location>
        <begin position="180"/>
        <end position="212"/>
    </location>
</feature>
<dbReference type="Pfam" id="PF13637">
    <property type="entry name" value="Ank_4"/>
    <property type="match status" value="1"/>
</dbReference>
<evidence type="ECO:0000256" key="3">
    <source>
        <dbReference type="PROSITE-ProRule" id="PRU00023"/>
    </source>
</evidence>
<dbReference type="InterPro" id="IPR050745">
    <property type="entry name" value="Multifunctional_regulatory"/>
</dbReference>
<feature type="repeat" description="ANK" evidence="3">
    <location>
        <begin position="279"/>
        <end position="311"/>
    </location>
</feature>
<dbReference type="InterPro" id="IPR002110">
    <property type="entry name" value="Ankyrin_rpt"/>
</dbReference>
<evidence type="ECO:0000313" key="5">
    <source>
        <dbReference type="Proteomes" id="UP000293360"/>
    </source>
</evidence>